<dbReference type="Proteomes" id="UP000305067">
    <property type="component" value="Unassembled WGS sequence"/>
</dbReference>
<feature type="region of interest" description="Disordered" evidence="1">
    <location>
        <begin position="1"/>
        <end position="23"/>
    </location>
</feature>
<dbReference type="AlphaFoldDB" id="A0A5C3R0J7"/>
<gene>
    <name evidence="3" type="ORF">BDV98DRAFT_10339</name>
</gene>
<name>A0A5C3R0J7_9AGAR</name>
<evidence type="ECO:0000256" key="1">
    <source>
        <dbReference type="SAM" id="MobiDB-lite"/>
    </source>
</evidence>
<dbReference type="STRING" id="1884261.A0A5C3R0J7"/>
<dbReference type="PROSITE" id="PS50097">
    <property type="entry name" value="BTB"/>
    <property type="match status" value="1"/>
</dbReference>
<dbReference type="Pfam" id="PF00651">
    <property type="entry name" value="BTB"/>
    <property type="match status" value="1"/>
</dbReference>
<evidence type="ECO:0000259" key="2">
    <source>
        <dbReference type="PROSITE" id="PS50097"/>
    </source>
</evidence>
<dbReference type="SMART" id="SM00225">
    <property type="entry name" value="BTB"/>
    <property type="match status" value="1"/>
</dbReference>
<dbReference type="EMBL" id="ML178814">
    <property type="protein sequence ID" value="TFL07108.1"/>
    <property type="molecule type" value="Genomic_DNA"/>
</dbReference>
<organism evidence="3 4">
    <name type="scientific">Pterulicium gracile</name>
    <dbReference type="NCBI Taxonomy" id="1884261"/>
    <lineage>
        <taxon>Eukaryota</taxon>
        <taxon>Fungi</taxon>
        <taxon>Dikarya</taxon>
        <taxon>Basidiomycota</taxon>
        <taxon>Agaricomycotina</taxon>
        <taxon>Agaricomycetes</taxon>
        <taxon>Agaricomycetidae</taxon>
        <taxon>Agaricales</taxon>
        <taxon>Pleurotineae</taxon>
        <taxon>Pterulaceae</taxon>
        <taxon>Pterulicium</taxon>
    </lineage>
</organism>
<dbReference type="OrthoDB" id="9997739at2759"/>
<feature type="domain" description="BTB" evidence="2">
    <location>
        <begin position="37"/>
        <end position="111"/>
    </location>
</feature>
<reference evidence="3 4" key="1">
    <citation type="journal article" date="2019" name="Nat. Ecol. Evol.">
        <title>Megaphylogeny resolves global patterns of mushroom evolution.</title>
        <authorList>
            <person name="Varga T."/>
            <person name="Krizsan K."/>
            <person name="Foldi C."/>
            <person name="Dima B."/>
            <person name="Sanchez-Garcia M."/>
            <person name="Sanchez-Ramirez S."/>
            <person name="Szollosi G.J."/>
            <person name="Szarkandi J.G."/>
            <person name="Papp V."/>
            <person name="Albert L."/>
            <person name="Andreopoulos W."/>
            <person name="Angelini C."/>
            <person name="Antonin V."/>
            <person name="Barry K.W."/>
            <person name="Bougher N.L."/>
            <person name="Buchanan P."/>
            <person name="Buyck B."/>
            <person name="Bense V."/>
            <person name="Catcheside P."/>
            <person name="Chovatia M."/>
            <person name="Cooper J."/>
            <person name="Damon W."/>
            <person name="Desjardin D."/>
            <person name="Finy P."/>
            <person name="Geml J."/>
            <person name="Haridas S."/>
            <person name="Hughes K."/>
            <person name="Justo A."/>
            <person name="Karasinski D."/>
            <person name="Kautmanova I."/>
            <person name="Kiss B."/>
            <person name="Kocsube S."/>
            <person name="Kotiranta H."/>
            <person name="LaButti K.M."/>
            <person name="Lechner B.E."/>
            <person name="Liimatainen K."/>
            <person name="Lipzen A."/>
            <person name="Lukacs Z."/>
            <person name="Mihaltcheva S."/>
            <person name="Morgado L.N."/>
            <person name="Niskanen T."/>
            <person name="Noordeloos M.E."/>
            <person name="Ohm R.A."/>
            <person name="Ortiz-Santana B."/>
            <person name="Ovrebo C."/>
            <person name="Racz N."/>
            <person name="Riley R."/>
            <person name="Savchenko A."/>
            <person name="Shiryaev A."/>
            <person name="Soop K."/>
            <person name="Spirin V."/>
            <person name="Szebenyi C."/>
            <person name="Tomsovsky M."/>
            <person name="Tulloss R.E."/>
            <person name="Uehling J."/>
            <person name="Grigoriev I.V."/>
            <person name="Vagvolgyi C."/>
            <person name="Papp T."/>
            <person name="Martin F.M."/>
            <person name="Miettinen O."/>
            <person name="Hibbett D.S."/>
            <person name="Nagy L.G."/>
        </authorList>
    </citation>
    <scope>NUCLEOTIDE SEQUENCE [LARGE SCALE GENOMIC DNA]</scope>
    <source>
        <strain evidence="3 4">CBS 309.79</strain>
    </source>
</reference>
<dbReference type="SUPFAM" id="SSF54695">
    <property type="entry name" value="POZ domain"/>
    <property type="match status" value="1"/>
</dbReference>
<keyword evidence="4" id="KW-1185">Reference proteome</keyword>
<dbReference type="InterPro" id="IPR011333">
    <property type="entry name" value="SKP1/BTB/POZ_sf"/>
</dbReference>
<accession>A0A5C3R0J7</accession>
<protein>
    <recommendedName>
        <fullName evidence="2">BTB domain-containing protein</fullName>
    </recommendedName>
</protein>
<dbReference type="CDD" id="cd18186">
    <property type="entry name" value="BTB_POZ_ZBTB_KLHL-like"/>
    <property type="match status" value="1"/>
</dbReference>
<proteinExistence type="predicted"/>
<sequence>MAGLLTRRSKDAGPPQRPTTPSTSRIMRHHEYYIPSADAAFLTGSVLFRVHRYFFIRESPIFQEMFRSRYSDLESPKRILDSEPIVLEDVGVQDFECFLWVIYNPKYSIYVTTSENWFRILSLASIWQFPVVKRLAVTHLEQQPCNAVEKIAVYHACSLDEALLLSSYVELCQREDLIEEDEANMLGMPTVLKLVRVREHIWRVLVEGRRSDTEDVVDLIREVFSISGPARIAGPARSEGGDTERSGLSRISEAVSTLLKSKPT</sequence>
<evidence type="ECO:0000313" key="3">
    <source>
        <dbReference type="EMBL" id="TFL07108.1"/>
    </source>
</evidence>
<evidence type="ECO:0000313" key="4">
    <source>
        <dbReference type="Proteomes" id="UP000305067"/>
    </source>
</evidence>
<dbReference type="InterPro" id="IPR000210">
    <property type="entry name" value="BTB/POZ_dom"/>
</dbReference>
<dbReference type="Gene3D" id="3.30.710.10">
    <property type="entry name" value="Potassium Channel Kv1.1, Chain A"/>
    <property type="match status" value="1"/>
</dbReference>